<organism evidence="1 2">
    <name type="scientific">Thermus antranikianii</name>
    <dbReference type="NCBI Taxonomy" id="88190"/>
    <lineage>
        <taxon>Bacteria</taxon>
        <taxon>Thermotogati</taxon>
        <taxon>Deinococcota</taxon>
        <taxon>Deinococci</taxon>
        <taxon>Thermales</taxon>
        <taxon>Thermaceae</taxon>
        <taxon>Thermus</taxon>
    </lineage>
</organism>
<dbReference type="InterPro" id="IPR010235">
    <property type="entry name" value="HepT"/>
</dbReference>
<dbReference type="EMBL" id="CP046617">
    <property type="protein sequence ID" value="WCM40660.1"/>
    <property type="molecule type" value="Genomic_DNA"/>
</dbReference>
<dbReference type="Gene3D" id="1.20.120.330">
    <property type="entry name" value="Nucleotidyltransferases domain 2"/>
    <property type="match status" value="1"/>
</dbReference>
<reference evidence="1 2" key="1">
    <citation type="submission" date="2019-12" db="EMBL/GenBank/DDBJ databases">
        <authorList>
            <person name="An T."/>
        </authorList>
    </citation>
    <scope>NUCLEOTIDE SEQUENCE [LARGE SCALE GENOMIC DNA]</scope>
    <source>
        <strain evidence="1 2">JCM 19900</strain>
    </source>
</reference>
<dbReference type="Proteomes" id="UP001317488">
    <property type="component" value="Chromosome"/>
</dbReference>
<dbReference type="SUPFAM" id="SSF81593">
    <property type="entry name" value="Nucleotidyltransferase substrate binding subunit/domain"/>
    <property type="match status" value="1"/>
</dbReference>
<dbReference type="NCBIfam" id="TIGR01987">
    <property type="entry name" value="HI0074"/>
    <property type="match status" value="1"/>
</dbReference>
<gene>
    <name evidence="1" type="ORF">GO600_00640</name>
</gene>
<name>A0ABY7RWI3_9DEIN</name>
<keyword evidence="2" id="KW-1185">Reference proteome</keyword>
<protein>
    <submittedName>
        <fullName evidence="1">DUF86 domain-containing protein</fullName>
    </submittedName>
</protein>
<accession>A0ABY7RWI3</accession>
<sequence>MHLFRRAVDRLANALAQPKNEFLRDSAIQRFEFTFELAWKVLKEYLELQGLEARSPKAAIRGAFQVGLLPEDPGWLEMLELRNLTSHTYDEALAERIYGELPNALERFRQLLQRLEEVEGEDT</sequence>
<proteinExistence type="predicted"/>
<evidence type="ECO:0000313" key="1">
    <source>
        <dbReference type="EMBL" id="WCM40660.1"/>
    </source>
</evidence>
<evidence type="ECO:0000313" key="2">
    <source>
        <dbReference type="Proteomes" id="UP001317488"/>
    </source>
</evidence>
<dbReference type="Pfam" id="PF08780">
    <property type="entry name" value="NTase_sub_bind"/>
    <property type="match status" value="1"/>
</dbReference>